<evidence type="ECO:0000256" key="10">
    <source>
        <dbReference type="ARBA" id="ARBA00022801"/>
    </source>
</evidence>
<evidence type="ECO:0000256" key="7">
    <source>
        <dbReference type="ARBA" id="ARBA00022723"/>
    </source>
</evidence>
<dbReference type="GO" id="GO:0006303">
    <property type="term" value="P:double-strand break repair via nonhomologous end joining"/>
    <property type="evidence" value="ECO:0007669"/>
    <property type="project" value="EnsemblFungi"/>
</dbReference>
<feature type="binding site" evidence="19">
    <location>
        <position position="680"/>
    </location>
    <ligand>
        <name>Zn(2+)</name>
        <dbReference type="ChEBI" id="CHEBI:29105"/>
    </ligand>
</feature>
<dbReference type="Pfam" id="PF13476">
    <property type="entry name" value="AAA_23"/>
    <property type="match status" value="1"/>
</dbReference>
<dbReference type="GO" id="GO:0006284">
    <property type="term" value="P:base-excision repair"/>
    <property type="evidence" value="ECO:0007669"/>
    <property type="project" value="EnsemblFungi"/>
</dbReference>
<evidence type="ECO:0000313" key="23">
    <source>
        <dbReference type="Proteomes" id="UP000006310"/>
    </source>
</evidence>
<dbReference type="FunFam" id="3.40.50.300:FF:001195">
    <property type="entry name" value="DNA repair protein rad50"/>
    <property type="match status" value="1"/>
</dbReference>
<evidence type="ECO:0000313" key="22">
    <source>
        <dbReference type="EMBL" id="CCK70734.1"/>
    </source>
</evidence>
<evidence type="ECO:0000256" key="18">
    <source>
        <dbReference type="ARBA" id="ARBA00049360"/>
    </source>
</evidence>
<dbReference type="GO" id="GO:0003691">
    <property type="term" value="F:double-stranded telomeric DNA binding"/>
    <property type="evidence" value="ECO:0007669"/>
    <property type="project" value="EnsemblFungi"/>
</dbReference>
<dbReference type="GO" id="GO:0043047">
    <property type="term" value="F:single-stranded telomeric DNA binding"/>
    <property type="evidence" value="ECO:0007669"/>
    <property type="project" value="EnsemblFungi"/>
</dbReference>
<dbReference type="Proteomes" id="UP000006310">
    <property type="component" value="Chromosome 6"/>
</dbReference>
<dbReference type="OrthoDB" id="18797at2759"/>
<dbReference type="PROSITE" id="PS51131">
    <property type="entry name" value="ZN_HOOK"/>
    <property type="match status" value="1"/>
</dbReference>
<evidence type="ECO:0000256" key="2">
    <source>
        <dbReference type="ARBA" id="ARBA00004123"/>
    </source>
</evidence>
<organism evidence="22 23">
    <name type="scientific">Huiozyma naganishii (strain ATCC MYA-139 / BCRC 22969 / CBS 8797 / KCTC 17520 / NBRC 10181 / NCYC 3082 / Yp74L-3)</name>
    <name type="common">Yeast</name>
    <name type="synonym">Kazachstania naganishii</name>
    <dbReference type="NCBI Taxonomy" id="1071383"/>
    <lineage>
        <taxon>Eukaryota</taxon>
        <taxon>Fungi</taxon>
        <taxon>Dikarya</taxon>
        <taxon>Ascomycota</taxon>
        <taxon>Saccharomycotina</taxon>
        <taxon>Saccharomycetes</taxon>
        <taxon>Saccharomycetales</taxon>
        <taxon>Saccharomycetaceae</taxon>
        <taxon>Huiozyma</taxon>
    </lineage>
</organism>
<evidence type="ECO:0000256" key="19">
    <source>
        <dbReference type="PROSITE-ProRule" id="PRU00471"/>
    </source>
</evidence>
<dbReference type="PANTHER" id="PTHR18867:SF12">
    <property type="entry name" value="DNA REPAIR PROTEIN RAD50"/>
    <property type="match status" value="1"/>
</dbReference>
<dbReference type="GO" id="GO:0016887">
    <property type="term" value="F:ATP hydrolysis activity"/>
    <property type="evidence" value="ECO:0007669"/>
    <property type="project" value="EnsemblFungi"/>
</dbReference>
<keyword evidence="13" id="KW-0460">Magnesium</keyword>
<reference evidence="23" key="2">
    <citation type="submission" date="2012-08" db="EMBL/GenBank/DDBJ databases">
        <title>Genome sequence of Kazachstania naganishii.</title>
        <authorList>
            <person name="Gordon J.L."/>
            <person name="Armisen D."/>
            <person name="Proux-Wera E."/>
            <person name="OhEigeartaigh S.S."/>
            <person name="Byrne K.P."/>
            <person name="Wolfe K.H."/>
        </authorList>
    </citation>
    <scope>NUCLEOTIDE SEQUENCE [LARGE SCALE GENOMIC DNA]</scope>
    <source>
        <strain evidence="23">ATCC MYA-139 / BCRC 22969 / CBS 8797 / CCRC 22969 / KCTC 17520 / NBRC 10181 / NCYC 3082</strain>
    </source>
</reference>
<dbReference type="NCBIfam" id="TIGR00606">
    <property type="entry name" value="rad50"/>
    <property type="match status" value="1"/>
</dbReference>
<evidence type="ECO:0000256" key="8">
    <source>
        <dbReference type="ARBA" id="ARBA00022741"/>
    </source>
</evidence>
<keyword evidence="15" id="KW-0234">DNA repair</keyword>
<feature type="domain" description="Zinc-hook" evidence="21">
    <location>
        <begin position="633"/>
        <end position="734"/>
    </location>
</feature>
<dbReference type="GO" id="GO:0035753">
    <property type="term" value="P:maintenance of DNA trinucleotide repeats"/>
    <property type="evidence" value="ECO:0007669"/>
    <property type="project" value="EnsemblFungi"/>
</dbReference>
<evidence type="ECO:0000256" key="5">
    <source>
        <dbReference type="ARBA" id="ARBA00017893"/>
    </source>
</evidence>
<reference evidence="22 23" key="1">
    <citation type="journal article" date="2011" name="Proc. Natl. Acad. Sci. U.S.A.">
        <title>Evolutionary erosion of yeast sex chromosomes by mating-type switching accidents.</title>
        <authorList>
            <person name="Gordon J.L."/>
            <person name="Armisen D."/>
            <person name="Proux-Wera E."/>
            <person name="Oheigeartaigh S.S."/>
            <person name="Byrne K.P."/>
            <person name="Wolfe K.H."/>
        </authorList>
    </citation>
    <scope>NUCLEOTIDE SEQUENCE [LARGE SCALE GENOMIC DNA]</scope>
    <source>
        <strain evidence="23">ATCC MYA-139 / BCRC 22969 / CBS 8797 / CCRC 22969 / KCTC 17520 / NBRC 10181 / NCYC 3082</strain>
    </source>
</reference>
<dbReference type="InterPro" id="IPR027417">
    <property type="entry name" value="P-loop_NTPase"/>
</dbReference>
<dbReference type="HOGENOM" id="CLU_006184_0_0_1"/>
<feature type="coiled-coil region" evidence="20">
    <location>
        <begin position="729"/>
        <end position="867"/>
    </location>
</feature>
<feature type="binding site" evidence="19">
    <location>
        <position position="683"/>
    </location>
    <ligand>
        <name>Zn(2+)</name>
        <dbReference type="ChEBI" id="CHEBI:29105"/>
    </ligand>
</feature>
<keyword evidence="6" id="KW-0158">Chromosome</keyword>
<keyword evidence="14 20" id="KW-0175">Coiled coil</keyword>
<dbReference type="GO" id="GO:0000722">
    <property type="term" value="P:telomere maintenance via recombination"/>
    <property type="evidence" value="ECO:0007669"/>
    <property type="project" value="EnsemblFungi"/>
</dbReference>
<keyword evidence="8" id="KW-0547">Nucleotide-binding</keyword>
<feature type="coiled-coil region" evidence="20">
    <location>
        <begin position="899"/>
        <end position="926"/>
    </location>
</feature>
<keyword evidence="17" id="KW-0469">Meiosis</keyword>
<dbReference type="InterPro" id="IPR013134">
    <property type="entry name" value="Zn_hook_RAD50"/>
</dbReference>
<keyword evidence="12" id="KW-0067">ATP-binding</keyword>
<dbReference type="eggNOG" id="KOG0962">
    <property type="taxonomic scope" value="Eukaryota"/>
</dbReference>
<dbReference type="GO" id="GO:0000794">
    <property type="term" value="C:condensed nuclear chromosome"/>
    <property type="evidence" value="ECO:0007669"/>
    <property type="project" value="TreeGrafter"/>
</dbReference>
<dbReference type="GO" id="GO:0004017">
    <property type="term" value="F:AMP kinase activity"/>
    <property type="evidence" value="ECO:0007669"/>
    <property type="project" value="EnsemblFungi"/>
</dbReference>
<evidence type="ECO:0000259" key="21">
    <source>
        <dbReference type="PROSITE" id="PS51131"/>
    </source>
</evidence>
<comment type="catalytic activity">
    <reaction evidence="18">
        <text>ATP + H2O = ADP + phosphate + H(+)</text>
        <dbReference type="Rhea" id="RHEA:13065"/>
        <dbReference type="ChEBI" id="CHEBI:15377"/>
        <dbReference type="ChEBI" id="CHEBI:15378"/>
        <dbReference type="ChEBI" id="CHEBI:30616"/>
        <dbReference type="ChEBI" id="CHEBI:43474"/>
        <dbReference type="ChEBI" id="CHEBI:456216"/>
    </reaction>
</comment>
<evidence type="ECO:0000256" key="3">
    <source>
        <dbReference type="ARBA" id="ARBA00004286"/>
    </source>
</evidence>
<evidence type="ECO:0000256" key="13">
    <source>
        <dbReference type="ARBA" id="ARBA00022842"/>
    </source>
</evidence>
<keyword evidence="11 19" id="KW-0862">Zinc</keyword>
<evidence type="ECO:0000256" key="9">
    <source>
        <dbReference type="ARBA" id="ARBA00022763"/>
    </source>
</evidence>
<accession>J7S727</accession>
<dbReference type="GO" id="GO:0007129">
    <property type="term" value="P:homologous chromosome pairing at meiosis"/>
    <property type="evidence" value="ECO:0007669"/>
    <property type="project" value="EnsemblFungi"/>
</dbReference>
<sequence length="1306" mass="151286">MSAIHKLSIQGIRSFDSNDRETIEFGAPLTLIVGMNGSGKTTVIECLKYATTGTLPPNSKGGVFVHDPKITGEKDVRAQVKLAFSSANGLNMIVTRNIQLLAKKTTNTFKTLEGQLVAINQSGERTTLSTKSMELDTQVPLYMGVPSAILDYVIFCHQEDSLWPLSEPSNLKKKFDEIFQAMKFTKAIDNLKVIKKDMAVEIKLLQQSVEHLKIDRDRSKTTKIKIQQLEAKIEQFRQQVKNIESQILDITGQSDRLFKSNQTFQEVLSKVENLKTLKLATSNEIERLSATIELLDLPKDELSSLLDNFSLTLQQQESKLDQTQYEINQLKNQLQNAYIEKDDLIRKEAELTSKRHDYEQLKHDRLTLIEEFKQKFPLDLSSDYPTECLRLLRDYKKTLESDAQMVKAEGESKLAKIENHVAEQVYEETVQNQKLEYCIRDKTDLKKRIDWLETELKSSDVSEETLEDEKKALTELNGQLANFEKGNASEEVIKLLKLKNMDILSAEEELEKIQEQILKTNQQTDLFAKLGLIKKSIEEKKGTVTDLEETLQKNDISQILPTPLNNEDLDLEFKKFYISLQKDIALSNIVLHDKENKLSEITFRLDSSNADIERNKAEIQALTLRLDAELPEDCPIDEYDEVVADAELSYKTALENLKMHQTTLEFNRKALDIAQNKDCCYLCSRKFENVEVKSRLLAELKKKTDANFEHTLVTAVNEEKEFLHNLRTMEKDIISLRNIKEQVKKLEELKPCLVEEHTSTKASLEEIENSNRKLKEKREVCEKTLRRTIEQIVDNSKELNLLEAEFKGLSKQLEMYNNSSGTLQTVDELRAEQKQKNDLLRKLRKDINDLQEERERKTKEHNSLINMVKEKTLSIREMESSVASEKNIQREYSAKKTELNDIEHHIQSIKSEIEKTKGEKEKKQSQYNRQKLGLKLLTEKSQTDIINITKACDKLGGILDKVRQYEQQDFNALEKCQDTIKQADSTLKNIEKQLNEKTEYLYMGRQKLQDSNNEKRNLRDNIELLNLKDKLQSIIDNIKRLDVRNAETEREKYQQESEKLRNLYEGLSAENAGKLGEMKQLQNQIDSLSLQLGSDYKDVDQKYQKEWVELQARTFVTDDIDTYSKALDNAIMKYHGLKMEDINRIIDELWKRTYSGTDIDTIKIRSEEVNNTVRGKSYNYRVVMFKQDAELDMRGRCSAGQKVLASIIIRLALSETFGLNCGVIALDEPTTNLDEENIESLAQSLHNIIQMRKYQKNFQLIVITHDEKFLMHMNAGQFTDHFFKIKRDDRQKSQIEWVDINRVTEY</sequence>
<dbReference type="SUPFAM" id="SSF52540">
    <property type="entry name" value="P-loop containing nucleoside triphosphate hydrolases"/>
    <property type="match status" value="1"/>
</dbReference>
<dbReference type="GeneID" id="34526449"/>
<evidence type="ECO:0000256" key="11">
    <source>
        <dbReference type="ARBA" id="ARBA00022833"/>
    </source>
</evidence>
<evidence type="ECO:0000256" key="17">
    <source>
        <dbReference type="ARBA" id="ARBA00023254"/>
    </source>
</evidence>
<gene>
    <name evidence="22" type="primary">KNAG0F00650</name>
    <name evidence="22" type="ordered locus">KNAG_0F00650</name>
</gene>
<dbReference type="EMBL" id="HE978319">
    <property type="protein sequence ID" value="CCK70734.1"/>
    <property type="molecule type" value="Genomic_DNA"/>
</dbReference>
<dbReference type="GO" id="GO:0097552">
    <property type="term" value="P:mitochondrial double-strand break repair via homologous recombination"/>
    <property type="evidence" value="ECO:0007669"/>
    <property type="project" value="EnsemblFungi"/>
</dbReference>
<keyword evidence="16" id="KW-0539">Nucleus</keyword>
<dbReference type="Gene3D" id="3.40.50.300">
    <property type="entry name" value="P-loop containing nucleotide triphosphate hydrolases"/>
    <property type="match status" value="2"/>
</dbReference>
<dbReference type="OMA" id="FSDYYYR"/>
<dbReference type="PANTHER" id="PTHR18867">
    <property type="entry name" value="RAD50"/>
    <property type="match status" value="1"/>
</dbReference>
<keyword evidence="23" id="KW-1185">Reference proteome</keyword>
<evidence type="ECO:0000256" key="20">
    <source>
        <dbReference type="SAM" id="Coils"/>
    </source>
</evidence>
<dbReference type="Pfam" id="PF04423">
    <property type="entry name" value="Rad50_zn_hook"/>
    <property type="match status" value="1"/>
</dbReference>
<proteinExistence type="inferred from homology"/>
<dbReference type="GO" id="GO:0005524">
    <property type="term" value="F:ATP binding"/>
    <property type="evidence" value="ECO:0007669"/>
    <property type="project" value="UniProtKB-KW"/>
</dbReference>
<comment type="subcellular location">
    <subcellularLocation>
        <location evidence="3">Chromosome</location>
    </subcellularLocation>
    <subcellularLocation>
        <location evidence="2">Nucleus</location>
    </subcellularLocation>
</comment>
<dbReference type="GO" id="GO:0030870">
    <property type="term" value="C:Mre11 complex"/>
    <property type="evidence" value="ECO:0007669"/>
    <property type="project" value="EnsemblFungi"/>
</dbReference>
<evidence type="ECO:0000256" key="16">
    <source>
        <dbReference type="ARBA" id="ARBA00023242"/>
    </source>
</evidence>
<feature type="coiled-coil region" evidence="20">
    <location>
        <begin position="973"/>
        <end position="1091"/>
    </location>
</feature>
<feature type="coiled-coil region" evidence="20">
    <location>
        <begin position="306"/>
        <end position="347"/>
    </location>
</feature>
<keyword evidence="9" id="KW-0227">DNA damage</keyword>
<evidence type="ECO:0000256" key="12">
    <source>
        <dbReference type="ARBA" id="ARBA00022840"/>
    </source>
</evidence>
<dbReference type="Pfam" id="PF13558">
    <property type="entry name" value="SbcC_Walker_B"/>
    <property type="match status" value="1"/>
</dbReference>
<feature type="coiled-coil region" evidence="20">
    <location>
        <begin position="466"/>
        <end position="523"/>
    </location>
</feature>
<dbReference type="FunFam" id="3.40.50.300:FF:000593">
    <property type="entry name" value="DNA repair protein RAD50"/>
    <property type="match status" value="1"/>
</dbReference>
<evidence type="ECO:0000256" key="4">
    <source>
        <dbReference type="ARBA" id="ARBA00009439"/>
    </source>
</evidence>
<dbReference type="GO" id="GO:0062176">
    <property type="term" value="P:R-loop processing"/>
    <property type="evidence" value="ECO:0007669"/>
    <property type="project" value="EnsemblFungi"/>
</dbReference>
<dbReference type="STRING" id="1071383.J7S727"/>
<name>J7S727_HUIN7</name>
<evidence type="ECO:0000256" key="15">
    <source>
        <dbReference type="ARBA" id="ARBA00023204"/>
    </source>
</evidence>
<dbReference type="RefSeq" id="XP_022464980.1">
    <property type="nucleotide sequence ID" value="XM_022608489.1"/>
</dbReference>
<evidence type="ECO:0000256" key="14">
    <source>
        <dbReference type="ARBA" id="ARBA00023054"/>
    </source>
</evidence>
<evidence type="ECO:0000256" key="1">
    <source>
        <dbReference type="ARBA" id="ARBA00001947"/>
    </source>
</evidence>
<dbReference type="InterPro" id="IPR038729">
    <property type="entry name" value="Rad50/SbcC_AAA"/>
</dbReference>
<dbReference type="GO" id="GO:0046872">
    <property type="term" value="F:metal ion binding"/>
    <property type="evidence" value="ECO:0007669"/>
    <property type="project" value="UniProtKB-UniRule"/>
</dbReference>
<dbReference type="GO" id="GO:0007004">
    <property type="term" value="P:telomere maintenance via telomerase"/>
    <property type="evidence" value="ECO:0007669"/>
    <property type="project" value="TreeGrafter"/>
</dbReference>
<evidence type="ECO:0000256" key="6">
    <source>
        <dbReference type="ARBA" id="ARBA00022454"/>
    </source>
</evidence>
<feature type="coiled-coil region" evidence="20">
    <location>
        <begin position="219"/>
        <end position="253"/>
    </location>
</feature>
<comment type="cofactor">
    <cofactor evidence="1">
        <name>Zn(2+)</name>
        <dbReference type="ChEBI" id="CHEBI:29105"/>
    </cofactor>
</comment>
<keyword evidence="10" id="KW-0378">Hydrolase</keyword>
<dbReference type="KEGG" id="kng:KNAG_0F00650"/>
<dbReference type="GO" id="GO:0051880">
    <property type="term" value="F:G-quadruplex DNA binding"/>
    <property type="evidence" value="ECO:0007669"/>
    <property type="project" value="EnsemblFungi"/>
</dbReference>
<comment type="similarity">
    <text evidence="4">Belongs to the SMC family. RAD50 subfamily.</text>
</comment>
<protein>
    <recommendedName>
        <fullName evidence="5">DNA repair protein RAD50</fullName>
    </recommendedName>
</protein>
<keyword evidence="7 19" id="KW-0479">Metal-binding</keyword>
<dbReference type="InterPro" id="IPR004584">
    <property type="entry name" value="Rad50_eukaryotes"/>
</dbReference>